<sequence>MPLKLQEEMAYECMLVRDIIRYVLLEYWPGINWTPSGIFVDQNMDSPFN</sequence>
<organism evidence="1 2">
    <name type="scientific">Nephila pilipes</name>
    <name type="common">Giant wood spider</name>
    <name type="synonym">Nephila maculata</name>
    <dbReference type="NCBI Taxonomy" id="299642"/>
    <lineage>
        <taxon>Eukaryota</taxon>
        <taxon>Metazoa</taxon>
        <taxon>Ecdysozoa</taxon>
        <taxon>Arthropoda</taxon>
        <taxon>Chelicerata</taxon>
        <taxon>Arachnida</taxon>
        <taxon>Araneae</taxon>
        <taxon>Araneomorphae</taxon>
        <taxon>Entelegynae</taxon>
        <taxon>Araneoidea</taxon>
        <taxon>Nephilidae</taxon>
        <taxon>Nephila</taxon>
    </lineage>
</organism>
<evidence type="ECO:0000313" key="2">
    <source>
        <dbReference type="Proteomes" id="UP000887013"/>
    </source>
</evidence>
<dbReference type="Proteomes" id="UP000887013">
    <property type="component" value="Unassembled WGS sequence"/>
</dbReference>
<accession>A0A8X6MMT7</accession>
<proteinExistence type="predicted"/>
<keyword evidence="2" id="KW-1185">Reference proteome</keyword>
<feature type="non-terminal residue" evidence="1">
    <location>
        <position position="49"/>
    </location>
</feature>
<gene>
    <name evidence="1" type="ORF">NPIL_464571</name>
</gene>
<comment type="caution">
    <text evidence="1">The sequence shown here is derived from an EMBL/GenBank/DDBJ whole genome shotgun (WGS) entry which is preliminary data.</text>
</comment>
<protein>
    <submittedName>
        <fullName evidence="1">Uncharacterized protein</fullName>
    </submittedName>
</protein>
<name>A0A8X6MMT7_NEPPI</name>
<dbReference type="OrthoDB" id="6421848at2759"/>
<evidence type="ECO:0000313" key="1">
    <source>
        <dbReference type="EMBL" id="GFS68466.1"/>
    </source>
</evidence>
<dbReference type="EMBL" id="BMAW01048931">
    <property type="protein sequence ID" value="GFS68466.1"/>
    <property type="molecule type" value="Genomic_DNA"/>
</dbReference>
<reference evidence="1" key="1">
    <citation type="submission" date="2020-08" db="EMBL/GenBank/DDBJ databases">
        <title>Multicomponent nature underlies the extraordinary mechanical properties of spider dragline silk.</title>
        <authorList>
            <person name="Kono N."/>
            <person name="Nakamura H."/>
            <person name="Mori M."/>
            <person name="Yoshida Y."/>
            <person name="Ohtoshi R."/>
            <person name="Malay A.D."/>
            <person name="Moran D.A.P."/>
            <person name="Tomita M."/>
            <person name="Numata K."/>
            <person name="Arakawa K."/>
        </authorList>
    </citation>
    <scope>NUCLEOTIDE SEQUENCE</scope>
</reference>
<dbReference type="AlphaFoldDB" id="A0A8X6MMT7"/>